<dbReference type="SUPFAM" id="SSF52972">
    <property type="entry name" value="ITPase-like"/>
    <property type="match status" value="1"/>
</dbReference>
<dbReference type="GO" id="GO:0036218">
    <property type="term" value="F:dTTP diphosphatase activity"/>
    <property type="evidence" value="ECO:0007669"/>
    <property type="project" value="RHEA"/>
</dbReference>
<feature type="site" description="Important for substrate specificity" evidence="4">
    <location>
        <position position="160"/>
    </location>
</feature>
<dbReference type="Pfam" id="PF02545">
    <property type="entry name" value="Maf"/>
    <property type="match status" value="1"/>
</dbReference>
<dbReference type="PANTHER" id="PTHR43213">
    <property type="entry name" value="BIFUNCTIONAL DTTP/UTP PYROPHOSPHATASE/METHYLTRANSFERASE PROTEIN-RELATED"/>
    <property type="match status" value="1"/>
</dbReference>
<name>A0A1H3ZU48_9FLAO</name>
<dbReference type="PIRSF" id="PIRSF006305">
    <property type="entry name" value="Maf"/>
    <property type="match status" value="1"/>
</dbReference>
<evidence type="ECO:0000256" key="2">
    <source>
        <dbReference type="ARBA" id="ARBA00022801"/>
    </source>
</evidence>
<evidence type="ECO:0000256" key="4">
    <source>
        <dbReference type="HAMAP-Rule" id="MF_00528"/>
    </source>
</evidence>
<dbReference type="STRING" id="908615.SAMN05421540_104202"/>
<protein>
    <recommendedName>
        <fullName evidence="4">dTTP/UTP pyrophosphatase</fullName>
        <shortName evidence="4">dTTPase/UTPase</shortName>
        <ecNumber evidence="4">3.6.1.9</ecNumber>
    </recommendedName>
    <alternativeName>
        <fullName evidence="4">Nucleoside triphosphate pyrophosphatase</fullName>
    </alternativeName>
    <alternativeName>
        <fullName evidence="4">Nucleotide pyrophosphatase</fullName>
        <shortName evidence="4">Nucleotide PPase</shortName>
    </alternativeName>
</protein>
<evidence type="ECO:0000313" key="5">
    <source>
        <dbReference type="EMBL" id="SEA26951.1"/>
    </source>
</evidence>
<gene>
    <name evidence="5" type="ORF">SAMN05421540_104202</name>
</gene>
<evidence type="ECO:0000313" key="6">
    <source>
        <dbReference type="Proteomes" id="UP000198820"/>
    </source>
</evidence>
<dbReference type="InterPro" id="IPR029001">
    <property type="entry name" value="ITPase-like_fam"/>
</dbReference>
<dbReference type="Proteomes" id="UP000198820">
    <property type="component" value="Unassembled WGS sequence"/>
</dbReference>
<evidence type="ECO:0000256" key="1">
    <source>
        <dbReference type="ARBA" id="ARBA00001968"/>
    </source>
</evidence>
<dbReference type="CDD" id="cd00555">
    <property type="entry name" value="Maf"/>
    <property type="match status" value="1"/>
</dbReference>
<dbReference type="RefSeq" id="WP_093241904.1">
    <property type="nucleotide sequence ID" value="NZ_FNQF01000004.1"/>
</dbReference>
<keyword evidence="4" id="KW-0963">Cytoplasm</keyword>
<comment type="similarity">
    <text evidence="4">Belongs to the Maf family. YhdE subfamily.</text>
</comment>
<keyword evidence="3 4" id="KW-0546">Nucleotide metabolism</keyword>
<dbReference type="AlphaFoldDB" id="A0A1H3ZU48"/>
<evidence type="ECO:0000256" key="3">
    <source>
        <dbReference type="ARBA" id="ARBA00023080"/>
    </source>
</evidence>
<sequence>MSTVIQKINQFKIILGSASPRRQSILKELGLDFSVKTMPVDEIYPDHLKREEIAIFLAELKAKAFEVNQKEIVITGDTVVWHNNKALGKPKNSTEAKEMLQSLSGKSHEVISSVCLKTSDQLISTYGVTKVFFKDLSESEIEYYVNNFKPYDKAGAYGVQEWIGQIGVTKIEGSFYNVMGLPTLKIYEAFEKLLKSMD</sequence>
<organism evidence="5 6">
    <name type="scientific">Psychroflexus halocasei</name>
    <dbReference type="NCBI Taxonomy" id="908615"/>
    <lineage>
        <taxon>Bacteria</taxon>
        <taxon>Pseudomonadati</taxon>
        <taxon>Bacteroidota</taxon>
        <taxon>Flavobacteriia</taxon>
        <taxon>Flavobacteriales</taxon>
        <taxon>Flavobacteriaceae</taxon>
        <taxon>Psychroflexus</taxon>
    </lineage>
</organism>
<feature type="site" description="Important for substrate specificity" evidence="4">
    <location>
        <position position="21"/>
    </location>
</feature>
<reference evidence="5 6" key="1">
    <citation type="submission" date="2016-10" db="EMBL/GenBank/DDBJ databases">
        <authorList>
            <person name="de Groot N.N."/>
        </authorList>
    </citation>
    <scope>NUCLEOTIDE SEQUENCE [LARGE SCALE GENOMIC DNA]</scope>
    <source>
        <strain evidence="5 6">DSM 23581</strain>
    </source>
</reference>
<dbReference type="EMBL" id="FNQF01000004">
    <property type="protein sequence ID" value="SEA26951.1"/>
    <property type="molecule type" value="Genomic_DNA"/>
</dbReference>
<comment type="catalytic activity">
    <reaction evidence="4">
        <text>UTP + H2O = UMP + diphosphate + H(+)</text>
        <dbReference type="Rhea" id="RHEA:29395"/>
        <dbReference type="ChEBI" id="CHEBI:15377"/>
        <dbReference type="ChEBI" id="CHEBI:15378"/>
        <dbReference type="ChEBI" id="CHEBI:33019"/>
        <dbReference type="ChEBI" id="CHEBI:46398"/>
        <dbReference type="ChEBI" id="CHEBI:57865"/>
        <dbReference type="EC" id="3.6.1.9"/>
    </reaction>
</comment>
<keyword evidence="6" id="KW-1185">Reference proteome</keyword>
<proteinExistence type="inferred from homology"/>
<dbReference type="GO" id="GO:0005737">
    <property type="term" value="C:cytoplasm"/>
    <property type="evidence" value="ECO:0007669"/>
    <property type="project" value="UniProtKB-SubCell"/>
</dbReference>
<dbReference type="HAMAP" id="MF_00528">
    <property type="entry name" value="Maf"/>
    <property type="match status" value="1"/>
</dbReference>
<comment type="caution">
    <text evidence="4">Lacks conserved residue(s) required for the propagation of feature annotation.</text>
</comment>
<dbReference type="PANTHER" id="PTHR43213:SF5">
    <property type="entry name" value="BIFUNCTIONAL DTTP_UTP PYROPHOSPHATASE_METHYLTRANSFERASE PROTEIN-RELATED"/>
    <property type="match status" value="1"/>
</dbReference>
<comment type="cofactor">
    <cofactor evidence="1 4">
        <name>a divalent metal cation</name>
        <dbReference type="ChEBI" id="CHEBI:60240"/>
    </cofactor>
</comment>
<comment type="function">
    <text evidence="4">Nucleoside triphosphate pyrophosphatase that hydrolyzes dTTP and UTP. May have a dual role in cell division arrest and in preventing the incorporation of modified nucleotides into cellular nucleic acids.</text>
</comment>
<dbReference type="GO" id="GO:0009117">
    <property type="term" value="P:nucleotide metabolic process"/>
    <property type="evidence" value="ECO:0007669"/>
    <property type="project" value="UniProtKB-KW"/>
</dbReference>
<accession>A0A1H3ZU48</accession>
<dbReference type="Gene3D" id="3.90.950.10">
    <property type="match status" value="1"/>
</dbReference>
<comment type="catalytic activity">
    <reaction evidence="4">
        <text>dTTP + H2O = dTMP + diphosphate + H(+)</text>
        <dbReference type="Rhea" id="RHEA:28534"/>
        <dbReference type="ChEBI" id="CHEBI:15377"/>
        <dbReference type="ChEBI" id="CHEBI:15378"/>
        <dbReference type="ChEBI" id="CHEBI:33019"/>
        <dbReference type="ChEBI" id="CHEBI:37568"/>
        <dbReference type="ChEBI" id="CHEBI:63528"/>
        <dbReference type="EC" id="3.6.1.9"/>
    </reaction>
</comment>
<dbReference type="NCBIfam" id="TIGR00172">
    <property type="entry name" value="maf"/>
    <property type="match status" value="1"/>
</dbReference>
<feature type="active site" description="Proton acceptor" evidence="4">
    <location>
        <position position="77"/>
    </location>
</feature>
<keyword evidence="2 4" id="KW-0378">Hydrolase</keyword>
<dbReference type="GO" id="GO:0036221">
    <property type="term" value="F:UTP diphosphatase activity"/>
    <property type="evidence" value="ECO:0007669"/>
    <property type="project" value="RHEA"/>
</dbReference>
<dbReference type="EC" id="3.6.1.9" evidence="4"/>
<feature type="site" description="Important for substrate specificity" evidence="4">
    <location>
        <position position="78"/>
    </location>
</feature>
<comment type="subcellular location">
    <subcellularLocation>
        <location evidence="4">Cytoplasm</location>
    </subcellularLocation>
</comment>
<dbReference type="InterPro" id="IPR003697">
    <property type="entry name" value="Maf-like"/>
</dbReference>